<gene>
    <name evidence="1" type="primary">RSB1_1</name>
    <name evidence="1" type="ORF">N8T08_000369</name>
</gene>
<dbReference type="Proteomes" id="UP001177260">
    <property type="component" value="Unassembled WGS sequence"/>
</dbReference>
<evidence type="ECO:0000313" key="2">
    <source>
        <dbReference type="Proteomes" id="UP001177260"/>
    </source>
</evidence>
<reference evidence="1 2" key="1">
    <citation type="journal article" date="2023" name="ACS Omega">
        <title>Identification of the Neoaspergillic Acid Biosynthesis Gene Cluster by Establishing an In Vitro CRISPR-Ribonucleoprotein Genetic System in Aspergillus melleus.</title>
        <authorList>
            <person name="Yuan B."/>
            <person name="Grau M.F."/>
            <person name="Murata R.M."/>
            <person name="Torok T."/>
            <person name="Venkateswaran K."/>
            <person name="Stajich J.E."/>
            <person name="Wang C.C.C."/>
        </authorList>
    </citation>
    <scope>NUCLEOTIDE SEQUENCE [LARGE SCALE GENOMIC DNA]</scope>
    <source>
        <strain evidence="1 2">IMV 1140</strain>
    </source>
</reference>
<keyword evidence="2" id="KW-1185">Reference proteome</keyword>
<dbReference type="EMBL" id="JAOPJF010000010">
    <property type="protein sequence ID" value="KAK1147856.1"/>
    <property type="molecule type" value="Genomic_DNA"/>
</dbReference>
<organism evidence="1 2">
    <name type="scientific">Aspergillus melleus</name>
    <dbReference type="NCBI Taxonomy" id="138277"/>
    <lineage>
        <taxon>Eukaryota</taxon>
        <taxon>Fungi</taxon>
        <taxon>Dikarya</taxon>
        <taxon>Ascomycota</taxon>
        <taxon>Pezizomycotina</taxon>
        <taxon>Eurotiomycetes</taxon>
        <taxon>Eurotiomycetidae</taxon>
        <taxon>Eurotiales</taxon>
        <taxon>Aspergillaceae</taxon>
        <taxon>Aspergillus</taxon>
        <taxon>Aspergillus subgen. Circumdati</taxon>
    </lineage>
</organism>
<evidence type="ECO:0000313" key="1">
    <source>
        <dbReference type="EMBL" id="KAK1147856.1"/>
    </source>
</evidence>
<proteinExistence type="predicted"/>
<sequence length="330" mass="36337">MGTPTTNMTLLQNPDLCTLDTCPIELSSVEYLPNLAGNVFFAAVFGLIIAFQLFFGIKYKTWSYMIAMVCGLALEIIGYVARIMMHNNPFVFDNFLMYLVCLTIGPAFLSAAIYLCLSRIVIAYGEKIPYFRARTYTILFITCDLIALILQAAGGAIASIADDQDTTKIGTNIMVAGVSWQVFSLLLFVALCTDFALRVRRAPASLFNPVFEGLRQTRAFKGFLLGLGAATLLIIIRSAFRCAELSEGFDGKLANDEITFMVLEGAMIAAAVIALTAFHPGWVWKGQWGDAVWSVRSDKGEKGNYKGLVIGGEDESYRMESRERINTSYA</sequence>
<accession>A0ACC3BB80</accession>
<protein>
    <submittedName>
        <fullName evidence="1">Phospholipid-translocating ATPase rsb1</fullName>
    </submittedName>
</protein>
<name>A0ACC3BB80_9EURO</name>
<comment type="caution">
    <text evidence="1">The sequence shown here is derived from an EMBL/GenBank/DDBJ whole genome shotgun (WGS) entry which is preliminary data.</text>
</comment>